<gene>
    <name evidence="2" type="ORF">L5515_009453</name>
</gene>
<dbReference type="CDD" id="cd22150">
    <property type="entry name" value="F-box_CeFBXA-like"/>
    <property type="match status" value="2"/>
</dbReference>
<keyword evidence="3" id="KW-1185">Reference proteome</keyword>
<dbReference type="PROSITE" id="PS50181">
    <property type="entry name" value="FBOX"/>
    <property type="match status" value="2"/>
</dbReference>
<dbReference type="AlphaFoldDB" id="A0AAE9F469"/>
<evidence type="ECO:0000259" key="1">
    <source>
        <dbReference type="PROSITE" id="PS50181"/>
    </source>
</evidence>
<dbReference type="Pfam" id="PF00646">
    <property type="entry name" value="F-box"/>
    <property type="match status" value="1"/>
</dbReference>
<dbReference type="InterPro" id="IPR001810">
    <property type="entry name" value="F-box_dom"/>
</dbReference>
<dbReference type="Pfam" id="PF01827">
    <property type="entry name" value="FTH"/>
    <property type="match status" value="2"/>
</dbReference>
<accession>A0AAE9F469</accession>
<feature type="domain" description="F-box" evidence="1">
    <location>
        <begin position="2"/>
        <end position="51"/>
    </location>
</feature>
<proteinExistence type="predicted"/>
<dbReference type="InterPro" id="IPR002900">
    <property type="entry name" value="DUF38/FTH_CAE_spp"/>
</dbReference>
<name>A0AAE9F469_CAEBR</name>
<dbReference type="PANTHER" id="PTHR23015">
    <property type="entry name" value="UNCHARACTERIZED C.ELEGANS PROTEIN"/>
    <property type="match status" value="1"/>
</dbReference>
<dbReference type="SMART" id="SM00256">
    <property type="entry name" value="FBOX"/>
    <property type="match status" value="2"/>
</dbReference>
<evidence type="ECO:0000313" key="3">
    <source>
        <dbReference type="Proteomes" id="UP000829354"/>
    </source>
</evidence>
<dbReference type="PANTHER" id="PTHR23015:SF4">
    <property type="entry name" value="DUF38 DOMAIN-CONTAINING PROTEIN-RELATED"/>
    <property type="match status" value="1"/>
</dbReference>
<protein>
    <recommendedName>
        <fullName evidence="1">F-box domain-containing protein</fullName>
    </recommendedName>
</protein>
<reference evidence="2 3" key="1">
    <citation type="submission" date="2022-04" db="EMBL/GenBank/DDBJ databases">
        <title>Chromosome-level reference genomes for two strains of Caenorhabditis briggsae: an improved platform for comparative genomics.</title>
        <authorList>
            <person name="Stevens L."/>
            <person name="Andersen E."/>
        </authorList>
    </citation>
    <scope>NUCLEOTIDE SEQUENCE [LARGE SCALE GENOMIC DNA]</scope>
    <source>
        <strain evidence="2">VX34</strain>
        <tissue evidence="2">Whole-organism</tissue>
    </source>
</reference>
<evidence type="ECO:0000313" key="2">
    <source>
        <dbReference type="EMBL" id="UMM37797.1"/>
    </source>
</evidence>
<feature type="domain" description="F-box" evidence="1">
    <location>
        <begin position="347"/>
        <end position="396"/>
    </location>
</feature>
<dbReference type="EMBL" id="CP092624">
    <property type="protein sequence ID" value="UMM37797.1"/>
    <property type="molecule type" value="Genomic_DNA"/>
</dbReference>
<dbReference type="Proteomes" id="UP000829354">
    <property type="component" value="Chromosome V"/>
</dbReference>
<sequence length="648" mass="76101">MALKLTDIPELVMNRILDRLDYKSIQPLGKECHYLRNFIDDQNPNPKIDSILIECKEDTGDYRILYDNSGIGLNPETWTSVYYEKYKNGCLVRYKDKEIVLENEDFLNRSMEDLEMVVRSKNATVRFLRLDQLPLDCGQVEPIKIPKSNEKGNFSLILDSLKKKVLEPRIHKLKVHRLLIETNDQKEIMKVLPFLDSEFLKELRIFNTANDENKMVEMDEILKLDHLNNFERFEVSGCIIPDNLVTKLSHIPYCHIQVKSVNSKDLLFLKEVILRLPTFEEFEIKFQNFPDLNEFLEATGTWKTKSYLFAQSLSKYYFVIGSSFFSPLHFIHFTLSLSFDSIFSLMAPKLTDMPELVMNRILEELDYKSIQPLRKVCHDIRNFIDDQNPNPKIDSILIECKEDTGDYWILYDNSGIGLNPETWTFVHYEKYKNGCLVRYKDKEIVLENENFLNRSMEDLEMVVHRLMIETNDQKEIMKVLPFLDSEVLKELCIFNTAEDDKNKVLEMDEILKLDHLSNLERFEVSGCIFPDNLVTKLSHIPYCHIQVKSVNSKDLLFLKEVILRLPTFEEFEIKFQNFPDLNEFLEATGTWKTGTTLSPEKFEKCSYFQMEEPDSILMITYSTLYGTRITFEKKTLRWVSSGGPIIIQ</sequence>
<organism evidence="2 3">
    <name type="scientific">Caenorhabditis briggsae</name>
    <dbReference type="NCBI Taxonomy" id="6238"/>
    <lineage>
        <taxon>Eukaryota</taxon>
        <taxon>Metazoa</taxon>
        <taxon>Ecdysozoa</taxon>
        <taxon>Nematoda</taxon>
        <taxon>Chromadorea</taxon>
        <taxon>Rhabditida</taxon>
        <taxon>Rhabditina</taxon>
        <taxon>Rhabditomorpha</taxon>
        <taxon>Rhabditoidea</taxon>
        <taxon>Rhabditidae</taxon>
        <taxon>Peloderinae</taxon>
        <taxon>Caenorhabditis</taxon>
    </lineage>
</organism>
<dbReference type="InterPro" id="IPR040161">
    <property type="entry name" value="FB224"/>
</dbReference>